<keyword evidence="6" id="KW-0325">Glycoprotein</keyword>
<dbReference type="SUPFAM" id="SSF53822">
    <property type="entry name" value="Periplasmic binding protein-like I"/>
    <property type="match status" value="1"/>
</dbReference>
<dbReference type="InterPro" id="IPR028082">
    <property type="entry name" value="Peripla_BP_I"/>
</dbReference>
<dbReference type="PRINTS" id="PR00248">
    <property type="entry name" value="GPCRMGR"/>
</dbReference>
<comment type="caution">
    <text evidence="8">The sequence shown here is derived from an EMBL/GenBank/DDBJ whole genome shotgun (WGS) entry which is preliminary data.</text>
</comment>
<dbReference type="PANTHER" id="PTHR24061:SF559">
    <property type="entry name" value="EXTRACELLULAR CALCIUM-SENSING RECEPTOR-LIKE"/>
    <property type="match status" value="1"/>
</dbReference>
<evidence type="ECO:0000313" key="8">
    <source>
        <dbReference type="EMBL" id="CAJ0940526.1"/>
    </source>
</evidence>
<dbReference type="Pfam" id="PF01094">
    <property type="entry name" value="ANF_receptor"/>
    <property type="match status" value="1"/>
</dbReference>
<keyword evidence="4" id="KW-0472">Membrane</keyword>
<keyword evidence="2" id="KW-0812">Transmembrane</keyword>
<evidence type="ECO:0000256" key="6">
    <source>
        <dbReference type="ARBA" id="ARBA00023180"/>
    </source>
</evidence>
<proteinExistence type="predicted"/>
<comment type="subcellular location">
    <subcellularLocation>
        <location evidence="1">Membrane</location>
        <topology evidence="1">Multi-pass membrane protein</topology>
    </subcellularLocation>
</comment>
<feature type="domain" description="Receptor ligand binding region" evidence="7">
    <location>
        <begin position="49"/>
        <end position="336"/>
    </location>
</feature>
<dbReference type="InterPro" id="IPR001828">
    <property type="entry name" value="ANF_lig-bd_rcpt"/>
</dbReference>
<sequence length="411" mass="45319">MDGISQAGDVIIGVILPLHLDIVYHHNTFTQRPPHTVCTKFSLESYQQLQSVIFAIEEINNNHELLPNLTLGFQAYDSCIAVQNSLAGMSQMITGQSKAIPNYRCLADIPLSSVIAHSSSTHSVLMAHILGILRYPQAAGSVHTGTSLLVKTGCLLEIAKLPDEMKQTAFFDIKKTVPSDVFQSKALAQLILHFGWTWIGLLAVESDYGQEGIQLVRKEIVKAGACVAFTETIITRRPDRNAPLIVNILKQSSARVVVVFCKDIDLFPILMEMVKQDVAQLIFVASEALATSTFFEGMSASLVMGMIGVALNSGTIPGLQNFLNKVHPSMPLGGKWAKILWELTFNCEFLKENITSSMTSSVKQCTGAEDLKSVTNRYTNIIAKALEDLKYYQIKGLHQTVADIFKFKPWQ</sequence>
<protein>
    <recommendedName>
        <fullName evidence="7">Receptor ligand binding region domain-containing protein</fullName>
    </recommendedName>
</protein>
<feature type="non-terminal residue" evidence="8">
    <location>
        <position position="411"/>
    </location>
</feature>
<evidence type="ECO:0000256" key="3">
    <source>
        <dbReference type="ARBA" id="ARBA00022989"/>
    </source>
</evidence>
<dbReference type="EMBL" id="CAUEEQ010017389">
    <property type="protein sequence ID" value="CAJ0940526.1"/>
    <property type="molecule type" value="Genomic_DNA"/>
</dbReference>
<dbReference type="Proteomes" id="UP001176940">
    <property type="component" value="Unassembled WGS sequence"/>
</dbReference>
<keyword evidence="3" id="KW-1133">Transmembrane helix</keyword>
<evidence type="ECO:0000256" key="5">
    <source>
        <dbReference type="ARBA" id="ARBA00023170"/>
    </source>
</evidence>
<evidence type="ECO:0000256" key="1">
    <source>
        <dbReference type="ARBA" id="ARBA00004141"/>
    </source>
</evidence>
<keyword evidence="5" id="KW-0675">Receptor</keyword>
<dbReference type="InterPro" id="IPR000337">
    <property type="entry name" value="GPCR_3"/>
</dbReference>
<evidence type="ECO:0000313" key="9">
    <source>
        <dbReference type="Proteomes" id="UP001176940"/>
    </source>
</evidence>
<organism evidence="8 9">
    <name type="scientific">Ranitomeya imitator</name>
    <name type="common">mimic poison frog</name>
    <dbReference type="NCBI Taxonomy" id="111125"/>
    <lineage>
        <taxon>Eukaryota</taxon>
        <taxon>Metazoa</taxon>
        <taxon>Chordata</taxon>
        <taxon>Craniata</taxon>
        <taxon>Vertebrata</taxon>
        <taxon>Euteleostomi</taxon>
        <taxon>Amphibia</taxon>
        <taxon>Batrachia</taxon>
        <taxon>Anura</taxon>
        <taxon>Neobatrachia</taxon>
        <taxon>Hyloidea</taxon>
        <taxon>Dendrobatidae</taxon>
        <taxon>Dendrobatinae</taxon>
        <taxon>Ranitomeya</taxon>
    </lineage>
</organism>
<dbReference type="PRINTS" id="PR00592">
    <property type="entry name" value="CASENSINGR"/>
</dbReference>
<accession>A0ABN9LFH3</accession>
<reference evidence="8" key="1">
    <citation type="submission" date="2023-07" db="EMBL/GenBank/DDBJ databases">
        <authorList>
            <person name="Stuckert A."/>
        </authorList>
    </citation>
    <scope>NUCLEOTIDE SEQUENCE</scope>
</reference>
<gene>
    <name evidence="8" type="ORF">RIMI_LOCUS8666501</name>
</gene>
<evidence type="ECO:0000256" key="2">
    <source>
        <dbReference type="ARBA" id="ARBA00022692"/>
    </source>
</evidence>
<name>A0ABN9LFH3_9NEOB</name>
<dbReference type="InterPro" id="IPR000068">
    <property type="entry name" value="GPCR_3_Ca_sens_rcpt-rel"/>
</dbReference>
<dbReference type="Gene3D" id="3.40.50.2300">
    <property type="match status" value="2"/>
</dbReference>
<keyword evidence="9" id="KW-1185">Reference proteome</keyword>
<evidence type="ECO:0000256" key="4">
    <source>
        <dbReference type="ARBA" id="ARBA00023136"/>
    </source>
</evidence>
<dbReference type="PANTHER" id="PTHR24061">
    <property type="entry name" value="CALCIUM-SENSING RECEPTOR-RELATED"/>
    <property type="match status" value="1"/>
</dbReference>
<evidence type="ECO:0000259" key="7">
    <source>
        <dbReference type="Pfam" id="PF01094"/>
    </source>
</evidence>